<sequence>MGSNISKLIAQLWSYTMFSYRYQCLVPNMVLHRITYQCRCHIIDMVLYRSHQPKDHDIYTVSIPKVQPTSIAKM</sequence>
<comment type="caution">
    <text evidence="1">The sequence shown here is derived from an EMBL/GenBank/DDBJ whole genome shotgun (WGS) entry which is preliminary data.</text>
</comment>
<proteinExistence type="predicted"/>
<keyword evidence="2" id="KW-1185">Reference proteome</keyword>
<accession>A0A0B0MIW8</accession>
<gene>
    <name evidence="1" type="ORF">F383_24922</name>
</gene>
<reference evidence="2" key="1">
    <citation type="submission" date="2014-09" db="EMBL/GenBank/DDBJ databases">
        <authorList>
            <person name="Mudge J."/>
            <person name="Ramaraj T."/>
            <person name="Lindquist I.E."/>
            <person name="Bharti A.K."/>
            <person name="Sundararajan A."/>
            <person name="Cameron C.T."/>
            <person name="Woodward J.E."/>
            <person name="May G.D."/>
            <person name="Brubaker C."/>
            <person name="Broadhvest J."/>
            <person name="Wilkins T.A."/>
        </authorList>
    </citation>
    <scope>NUCLEOTIDE SEQUENCE</scope>
    <source>
        <strain evidence="2">cv. AKA8401</strain>
    </source>
</reference>
<name>A0A0B0MIW8_GOSAR</name>
<dbReference type="EMBL" id="JRRC01241207">
    <property type="protein sequence ID" value="KHG02118.1"/>
    <property type="molecule type" value="Genomic_DNA"/>
</dbReference>
<evidence type="ECO:0000313" key="2">
    <source>
        <dbReference type="Proteomes" id="UP000032142"/>
    </source>
</evidence>
<dbReference type="Proteomes" id="UP000032142">
    <property type="component" value="Unassembled WGS sequence"/>
</dbReference>
<evidence type="ECO:0000313" key="1">
    <source>
        <dbReference type="EMBL" id="KHG02118.1"/>
    </source>
</evidence>
<dbReference type="AlphaFoldDB" id="A0A0B0MIW8"/>
<organism evidence="1 2">
    <name type="scientific">Gossypium arboreum</name>
    <name type="common">Tree cotton</name>
    <name type="synonym">Gossypium nanking</name>
    <dbReference type="NCBI Taxonomy" id="29729"/>
    <lineage>
        <taxon>Eukaryota</taxon>
        <taxon>Viridiplantae</taxon>
        <taxon>Streptophyta</taxon>
        <taxon>Embryophyta</taxon>
        <taxon>Tracheophyta</taxon>
        <taxon>Spermatophyta</taxon>
        <taxon>Magnoliopsida</taxon>
        <taxon>eudicotyledons</taxon>
        <taxon>Gunneridae</taxon>
        <taxon>Pentapetalae</taxon>
        <taxon>rosids</taxon>
        <taxon>malvids</taxon>
        <taxon>Malvales</taxon>
        <taxon>Malvaceae</taxon>
        <taxon>Malvoideae</taxon>
        <taxon>Gossypium</taxon>
    </lineage>
</organism>
<protein>
    <submittedName>
        <fullName evidence="1">Uncharacterized protein</fullName>
    </submittedName>
</protein>